<keyword evidence="2" id="KW-0732">Signal</keyword>
<feature type="signal peptide" evidence="2">
    <location>
        <begin position="1"/>
        <end position="22"/>
    </location>
</feature>
<evidence type="ECO:0000256" key="1">
    <source>
        <dbReference type="SAM" id="MobiDB-lite"/>
    </source>
</evidence>
<dbReference type="AlphaFoldDB" id="A0A8H5D8F9"/>
<gene>
    <name evidence="3" type="ORF">D9758_006401</name>
</gene>
<dbReference type="InterPro" id="IPR036779">
    <property type="entry name" value="LysM_dom_sf"/>
</dbReference>
<dbReference type="Gene3D" id="3.10.350.10">
    <property type="entry name" value="LysM domain"/>
    <property type="match status" value="1"/>
</dbReference>
<proteinExistence type="predicted"/>
<evidence type="ECO:0000313" key="3">
    <source>
        <dbReference type="EMBL" id="KAF5355504.1"/>
    </source>
</evidence>
<feature type="chain" id="PRO_5034300008" description="LysM domain-containing protein" evidence="2">
    <location>
        <begin position="23"/>
        <end position="75"/>
    </location>
</feature>
<evidence type="ECO:0008006" key="5">
    <source>
        <dbReference type="Google" id="ProtNLM"/>
    </source>
</evidence>
<name>A0A8H5D8F9_9AGAR</name>
<comment type="caution">
    <text evidence="3">The sequence shown here is derived from an EMBL/GenBank/DDBJ whole genome shotgun (WGS) entry which is preliminary data.</text>
</comment>
<sequence length="75" mass="7849">MLFRSFALIALKFGVTVNQLYAANPNLDWDDLCDYAHSGTTGTNTGITMTRTTTGTTSGTTTTGTIATTASSSPH</sequence>
<organism evidence="3 4">
    <name type="scientific">Tetrapyrgos nigripes</name>
    <dbReference type="NCBI Taxonomy" id="182062"/>
    <lineage>
        <taxon>Eukaryota</taxon>
        <taxon>Fungi</taxon>
        <taxon>Dikarya</taxon>
        <taxon>Basidiomycota</taxon>
        <taxon>Agaricomycotina</taxon>
        <taxon>Agaricomycetes</taxon>
        <taxon>Agaricomycetidae</taxon>
        <taxon>Agaricales</taxon>
        <taxon>Marasmiineae</taxon>
        <taxon>Marasmiaceae</taxon>
        <taxon>Tetrapyrgos</taxon>
    </lineage>
</organism>
<evidence type="ECO:0000313" key="4">
    <source>
        <dbReference type="Proteomes" id="UP000559256"/>
    </source>
</evidence>
<reference evidence="3 4" key="1">
    <citation type="journal article" date="2020" name="ISME J.">
        <title>Uncovering the hidden diversity of litter-decomposition mechanisms in mushroom-forming fungi.</title>
        <authorList>
            <person name="Floudas D."/>
            <person name="Bentzer J."/>
            <person name="Ahren D."/>
            <person name="Johansson T."/>
            <person name="Persson P."/>
            <person name="Tunlid A."/>
        </authorList>
    </citation>
    <scope>NUCLEOTIDE SEQUENCE [LARGE SCALE GENOMIC DNA]</scope>
    <source>
        <strain evidence="3 4">CBS 291.85</strain>
    </source>
</reference>
<evidence type="ECO:0000256" key="2">
    <source>
        <dbReference type="SAM" id="SignalP"/>
    </source>
</evidence>
<protein>
    <recommendedName>
        <fullName evidence="5">LysM domain-containing protein</fullName>
    </recommendedName>
</protein>
<feature type="region of interest" description="Disordered" evidence="1">
    <location>
        <begin position="44"/>
        <end position="75"/>
    </location>
</feature>
<dbReference type="EMBL" id="JAACJM010000056">
    <property type="protein sequence ID" value="KAF5355504.1"/>
    <property type="molecule type" value="Genomic_DNA"/>
</dbReference>
<keyword evidence="4" id="KW-1185">Reference proteome</keyword>
<dbReference type="Proteomes" id="UP000559256">
    <property type="component" value="Unassembled WGS sequence"/>
</dbReference>
<accession>A0A8H5D8F9</accession>